<dbReference type="RefSeq" id="XP_040639010.1">
    <property type="nucleotide sequence ID" value="XM_040781823.1"/>
</dbReference>
<evidence type="ECO:0000313" key="2">
    <source>
        <dbReference type="EMBL" id="EYE95322.1"/>
    </source>
</evidence>
<dbReference type="HOGENOM" id="CLU_3086836_0_0_1"/>
<protein>
    <submittedName>
        <fullName evidence="2">Uncharacterized protein</fullName>
    </submittedName>
</protein>
<feature type="region of interest" description="Disordered" evidence="1">
    <location>
        <begin position="16"/>
        <end position="43"/>
    </location>
</feature>
<organism evidence="2 3">
    <name type="scientific">Aspergillus ruber (strain CBS 135680)</name>
    <dbReference type="NCBI Taxonomy" id="1388766"/>
    <lineage>
        <taxon>Eukaryota</taxon>
        <taxon>Fungi</taxon>
        <taxon>Dikarya</taxon>
        <taxon>Ascomycota</taxon>
        <taxon>Pezizomycotina</taxon>
        <taxon>Eurotiomycetes</taxon>
        <taxon>Eurotiomycetidae</taxon>
        <taxon>Eurotiales</taxon>
        <taxon>Aspergillaceae</taxon>
        <taxon>Aspergillus</taxon>
        <taxon>Aspergillus subgen. Aspergillus</taxon>
    </lineage>
</organism>
<evidence type="ECO:0000256" key="1">
    <source>
        <dbReference type="SAM" id="MobiDB-lite"/>
    </source>
</evidence>
<dbReference type="AlphaFoldDB" id="A0A017SED0"/>
<keyword evidence="3" id="KW-1185">Reference proteome</keyword>
<feature type="compositionally biased region" description="Low complexity" evidence="1">
    <location>
        <begin position="18"/>
        <end position="28"/>
    </location>
</feature>
<dbReference type="Proteomes" id="UP000019804">
    <property type="component" value="Unassembled WGS sequence"/>
</dbReference>
<accession>A0A017SED0</accession>
<proteinExistence type="predicted"/>
<dbReference type="EMBL" id="KK088422">
    <property type="protein sequence ID" value="EYE95322.1"/>
    <property type="molecule type" value="Genomic_DNA"/>
</dbReference>
<dbReference type="GeneID" id="63696947"/>
<sequence length="52" mass="5981">MPVFYMNNFKPWACPYRKPSSPNKSPNPCTSRTQKSPRPKPYHDFCHGALLG</sequence>
<gene>
    <name evidence="2" type="ORF">EURHEDRAFT_412135</name>
</gene>
<name>A0A017SED0_ASPRC</name>
<reference evidence="3" key="1">
    <citation type="journal article" date="2014" name="Nat. Commun.">
        <title>Genomic adaptations of the halophilic Dead Sea filamentous fungus Eurotium rubrum.</title>
        <authorList>
            <person name="Kis-Papo T."/>
            <person name="Weig A.R."/>
            <person name="Riley R."/>
            <person name="Persoh D."/>
            <person name="Salamov A."/>
            <person name="Sun H."/>
            <person name="Lipzen A."/>
            <person name="Wasser S.P."/>
            <person name="Rambold G."/>
            <person name="Grigoriev I.V."/>
            <person name="Nevo E."/>
        </authorList>
    </citation>
    <scope>NUCLEOTIDE SEQUENCE [LARGE SCALE GENOMIC DNA]</scope>
    <source>
        <strain evidence="3">CBS 135680</strain>
    </source>
</reference>
<evidence type="ECO:0000313" key="3">
    <source>
        <dbReference type="Proteomes" id="UP000019804"/>
    </source>
</evidence>